<proteinExistence type="predicted"/>
<protein>
    <submittedName>
        <fullName evidence="1">Uncharacterized protein</fullName>
    </submittedName>
</protein>
<gene>
    <name evidence="1" type="ORF">PACL_0428</name>
</gene>
<organism evidence="1">
    <name type="scientific">Pseudomonas aeruginosa</name>
    <dbReference type="NCBI Taxonomy" id="287"/>
    <lineage>
        <taxon>Bacteria</taxon>
        <taxon>Pseudomonadati</taxon>
        <taxon>Pseudomonadota</taxon>
        <taxon>Gammaproteobacteria</taxon>
        <taxon>Pseudomonadales</taxon>
        <taxon>Pseudomonadaceae</taxon>
        <taxon>Pseudomonas</taxon>
    </lineage>
</organism>
<reference evidence="1" key="1">
    <citation type="journal article" date="2008" name="Genomics">
        <title>Large-insert genome analysis technology detects structural variation in Pseudomonas aeruginosa clinical strains from cystic fibrosis patients.</title>
        <authorList>
            <person name="Hayden H.S."/>
            <person name="Gillett W."/>
            <person name="Saenphimmachak C."/>
            <person name="Lim R."/>
            <person name="Zhou Y."/>
            <person name="Jacobs M.A."/>
            <person name="Chang J."/>
            <person name="Rohmer L."/>
            <person name="D'Argenio D.A."/>
            <person name="Palmieri A."/>
            <person name="Levy R."/>
            <person name="Haugen E."/>
            <person name="Wong G.K."/>
            <person name="Brittnacher M.J."/>
            <person name="Burns J.L."/>
            <person name="Miller S.I."/>
            <person name="Olson M.V."/>
            <person name="Kaul R."/>
        </authorList>
    </citation>
    <scope>NUCLEOTIDE SEQUENCE</scope>
    <source>
        <strain evidence="1">PACS171b</strain>
    </source>
</reference>
<name>B3G2F4_PSEAI</name>
<dbReference type="EMBL" id="EU595751">
    <property type="protein sequence ID" value="ACD39216.1"/>
    <property type="molecule type" value="Genomic_DNA"/>
</dbReference>
<sequence>MPNGARLIGDEMAQIRFFKVATLPGTLEPDSFYFVESGSYSESYLTNSAGVARSIGNSAMINALINEALASLPGTGAPILFVADIAARDALEPESAIFVLVQDASADPTVESGAALYAWNPATSAWLKVAEYESMDVELNWDAINGRPTSTPAQIDTAVSQAHTHANKSTLDKFGEDSGLVRFNGQPIPAEWNGTAW</sequence>
<accession>B3G2F4</accession>
<dbReference type="AlphaFoldDB" id="B3G2F4"/>
<evidence type="ECO:0000313" key="1">
    <source>
        <dbReference type="EMBL" id="ACD39216.1"/>
    </source>
</evidence>